<comment type="caution">
    <text evidence="1">The sequence shown here is derived from an EMBL/GenBank/DDBJ whole genome shotgun (WGS) entry which is preliminary data.</text>
</comment>
<dbReference type="AlphaFoldDB" id="A0A1F5WQ09"/>
<gene>
    <name evidence="1" type="ORF">A2W54_03120</name>
</gene>
<proteinExistence type="predicted"/>
<dbReference type="EMBL" id="MFHI01000035">
    <property type="protein sequence ID" value="OGF77739.1"/>
    <property type="molecule type" value="Genomic_DNA"/>
</dbReference>
<sequence length="70" mass="8211">MMMYHIYMPTAILPKKLNREVKNYVVRAVNEVLSDPDFGLELSKEAQKRLCQAAKSKKTVPFSEIKKKYY</sequence>
<evidence type="ECO:0000313" key="1">
    <source>
        <dbReference type="EMBL" id="OGF77739.1"/>
    </source>
</evidence>
<accession>A0A1F5WQ09</accession>
<name>A0A1F5WQ09_9BACT</name>
<dbReference type="Proteomes" id="UP000178425">
    <property type="component" value="Unassembled WGS sequence"/>
</dbReference>
<protein>
    <submittedName>
        <fullName evidence="1">Uncharacterized protein</fullName>
    </submittedName>
</protein>
<evidence type="ECO:0000313" key="2">
    <source>
        <dbReference type="Proteomes" id="UP000178425"/>
    </source>
</evidence>
<reference evidence="1 2" key="1">
    <citation type="journal article" date="2016" name="Nat. Commun.">
        <title>Thousands of microbial genomes shed light on interconnected biogeochemical processes in an aquifer system.</title>
        <authorList>
            <person name="Anantharaman K."/>
            <person name="Brown C.T."/>
            <person name="Hug L.A."/>
            <person name="Sharon I."/>
            <person name="Castelle C.J."/>
            <person name="Probst A.J."/>
            <person name="Thomas B.C."/>
            <person name="Singh A."/>
            <person name="Wilkins M.J."/>
            <person name="Karaoz U."/>
            <person name="Brodie E.L."/>
            <person name="Williams K.H."/>
            <person name="Hubbard S.S."/>
            <person name="Banfield J.F."/>
        </authorList>
    </citation>
    <scope>NUCLEOTIDE SEQUENCE [LARGE SCALE GENOMIC DNA]</scope>
</reference>
<organism evidence="1 2">
    <name type="scientific">Candidatus Giovannonibacteria bacterium RIFCSPHIGHO2_02_43_13</name>
    <dbReference type="NCBI Taxonomy" id="1798330"/>
    <lineage>
        <taxon>Bacteria</taxon>
        <taxon>Candidatus Giovannoniibacteriota</taxon>
    </lineage>
</organism>